<keyword evidence="4" id="KW-1185">Reference proteome</keyword>
<evidence type="ECO:0000313" key="3">
    <source>
        <dbReference type="EMBL" id="KAA0702350.1"/>
    </source>
</evidence>
<dbReference type="PANTHER" id="PTHR46673">
    <property type="entry name" value="4F2 CELL-SURFACE ANTIGEN HEAVY CHAIN"/>
    <property type="match status" value="1"/>
</dbReference>
<dbReference type="EMBL" id="SOYY01000025">
    <property type="protein sequence ID" value="KAA0702350.1"/>
    <property type="molecule type" value="Genomic_DNA"/>
</dbReference>
<dbReference type="GO" id="GO:0015190">
    <property type="term" value="F:L-leucine transmembrane transporter activity"/>
    <property type="evidence" value="ECO:0007669"/>
    <property type="project" value="TreeGrafter"/>
</dbReference>
<keyword evidence="1" id="KW-0812">Transmembrane</keyword>
<dbReference type="SUPFAM" id="SSF51445">
    <property type="entry name" value="(Trans)glycosidases"/>
    <property type="match status" value="1"/>
</dbReference>
<organism evidence="3 4">
    <name type="scientific">Triplophysa tibetana</name>
    <dbReference type="NCBI Taxonomy" id="1572043"/>
    <lineage>
        <taxon>Eukaryota</taxon>
        <taxon>Metazoa</taxon>
        <taxon>Chordata</taxon>
        <taxon>Craniata</taxon>
        <taxon>Vertebrata</taxon>
        <taxon>Euteleostomi</taxon>
        <taxon>Actinopterygii</taxon>
        <taxon>Neopterygii</taxon>
        <taxon>Teleostei</taxon>
        <taxon>Ostariophysi</taxon>
        <taxon>Cypriniformes</taxon>
        <taxon>Nemacheilidae</taxon>
        <taxon>Triplophysa</taxon>
    </lineage>
</organism>
<dbReference type="Pfam" id="PF16028">
    <property type="entry name" value="SLC3A2_N"/>
    <property type="match status" value="1"/>
</dbReference>
<evidence type="ECO:0000256" key="1">
    <source>
        <dbReference type="SAM" id="Phobius"/>
    </source>
</evidence>
<dbReference type="InterPro" id="IPR017853">
    <property type="entry name" value="GH"/>
</dbReference>
<keyword evidence="1" id="KW-0472">Membrane</keyword>
<dbReference type="GO" id="GO:0016324">
    <property type="term" value="C:apical plasma membrane"/>
    <property type="evidence" value="ECO:0007669"/>
    <property type="project" value="TreeGrafter"/>
</dbReference>
<dbReference type="GO" id="GO:0015823">
    <property type="term" value="P:phenylalanine transport"/>
    <property type="evidence" value="ECO:0007669"/>
    <property type="project" value="TreeGrafter"/>
</dbReference>
<dbReference type="GO" id="GO:0016323">
    <property type="term" value="C:basolateral plasma membrane"/>
    <property type="evidence" value="ECO:0007669"/>
    <property type="project" value="TreeGrafter"/>
</dbReference>
<dbReference type="AlphaFoldDB" id="A0A5A9MYC1"/>
<dbReference type="Proteomes" id="UP000324632">
    <property type="component" value="Chromosome 25"/>
</dbReference>
<dbReference type="InterPro" id="IPR042280">
    <property type="entry name" value="SLC3A2"/>
</dbReference>
<feature type="transmembrane region" description="Helical" evidence="1">
    <location>
        <begin position="67"/>
        <end position="87"/>
    </location>
</feature>
<keyword evidence="1" id="KW-1133">Transmembrane helix</keyword>
<dbReference type="GO" id="GO:0015173">
    <property type="term" value="F:aromatic amino acid transmembrane transporter activity"/>
    <property type="evidence" value="ECO:0007669"/>
    <property type="project" value="TreeGrafter"/>
</dbReference>
<protein>
    <recommendedName>
        <fullName evidence="2">Solute carrier family 3 member 2 N-terminal domain-containing protein</fullName>
    </recommendedName>
</protein>
<evidence type="ECO:0000313" key="4">
    <source>
        <dbReference type="Proteomes" id="UP000324632"/>
    </source>
</evidence>
<name>A0A5A9MYC1_9TELE</name>
<dbReference type="Gene3D" id="2.60.40.1180">
    <property type="entry name" value="Golgi alpha-mannosidase II"/>
    <property type="match status" value="1"/>
</dbReference>
<dbReference type="GO" id="GO:1904273">
    <property type="term" value="P:L-alanine import across plasma membrane"/>
    <property type="evidence" value="ECO:0007669"/>
    <property type="project" value="TreeGrafter"/>
</dbReference>
<comment type="caution">
    <text evidence="3">The sequence shown here is derived from an EMBL/GenBank/DDBJ whole genome shotgun (WGS) entry which is preliminary data.</text>
</comment>
<reference evidence="3 4" key="1">
    <citation type="journal article" date="2019" name="Mol. Ecol. Resour.">
        <title>Chromosome-level genome assembly of Triplophysa tibetana, a fish adapted to the harsh high-altitude environment of the Tibetan Plateau.</title>
        <authorList>
            <person name="Yang X."/>
            <person name="Liu H."/>
            <person name="Ma Z."/>
            <person name="Zou Y."/>
            <person name="Zou M."/>
            <person name="Mao Y."/>
            <person name="Li X."/>
            <person name="Wang H."/>
            <person name="Chen T."/>
            <person name="Wang W."/>
            <person name="Yang R."/>
        </authorList>
    </citation>
    <scope>NUCLEOTIDE SEQUENCE [LARGE SCALE GENOMIC DNA]</scope>
    <source>
        <strain evidence="3">TTIB1903HZAU</strain>
        <tissue evidence="3">Muscle</tissue>
    </source>
</reference>
<dbReference type="PANTHER" id="PTHR46673:SF2">
    <property type="entry name" value="4F2 CELL-SURFACE ANTIGEN HEAVY CHAIN-LIKE"/>
    <property type="match status" value="1"/>
</dbReference>
<dbReference type="InterPro" id="IPR031984">
    <property type="entry name" value="SLC3A2_N"/>
</dbReference>
<dbReference type="Gene3D" id="3.20.20.80">
    <property type="entry name" value="Glycosidases"/>
    <property type="match status" value="1"/>
</dbReference>
<dbReference type="GO" id="GO:0015180">
    <property type="term" value="F:L-alanine transmembrane transporter activity"/>
    <property type="evidence" value="ECO:0007669"/>
    <property type="project" value="TreeGrafter"/>
</dbReference>
<evidence type="ECO:0000259" key="2">
    <source>
        <dbReference type="Pfam" id="PF16028"/>
    </source>
</evidence>
<accession>A0A5A9MYC1</accession>
<dbReference type="InterPro" id="IPR013780">
    <property type="entry name" value="Glyco_hydro_b"/>
</dbReference>
<feature type="domain" description="Solute carrier family 3 member 2 N-terminal" evidence="2">
    <location>
        <begin position="37"/>
        <end position="106"/>
    </location>
</feature>
<proteinExistence type="predicted"/>
<gene>
    <name evidence="3" type="ORF">E1301_Tti015699</name>
</gene>
<dbReference type="GO" id="GO:1903801">
    <property type="term" value="P:L-leucine import across plasma membrane"/>
    <property type="evidence" value="ECO:0007669"/>
    <property type="project" value="TreeGrafter"/>
</dbReference>
<sequence>MTLKVEGDPGYGSMSAGCRFTGLDDSETVPLLIPDTELSQHTWKPLNKEELEKCAGGPGWKKFRSRLVLAFWVGWVIMLGSAITVIVRTPRMVTPLLLWWQKDPFYRLQPELAVDPENGVSKQLPYLKSLGVGVLILEGKEVSLPNLTQIDRGLGTLPQFRQLMTECRKAGLRIMLDLCEMGLFEPVLSNDTEVRSAGSGYMQDSLRYWLEQGVSGFEFCDTDVTSVKALMEWGVLMREFSSQDDERILMVRQTGVTLPEVTMSNLVNGSLVKMVSKSLIPPLHFLLSAREVAEAIETNLQMPQEDWPSWTVGGEVPWELQRTILVLIMTLPGTPIIKYGDEINPIQDIYVNVSDVNGGVTKRSLDELGRPLALFRSLSQSRAREEALRFGSFLFLPFNTTMSSSTLNATATPPLAFLRSWGCVQFLVVFNLGPEPHAVDTEWARSLPDGGVFVTSTGLDRLGPVSLQSLKLQPHEAIVIKLIHTDNSS</sequence>